<comment type="cofactor">
    <cofactor evidence="3">
        <name>(R)-lipoate</name>
        <dbReference type="ChEBI" id="CHEBI:83088"/>
    </cofactor>
    <text evidence="3">Binds 1 lipoyl cofactor covalently.</text>
</comment>
<keyword evidence="2 3" id="KW-0450">Lipoyl</keyword>
<dbReference type="CDD" id="cd06848">
    <property type="entry name" value="GCS_H"/>
    <property type="match status" value="1"/>
</dbReference>
<evidence type="ECO:0000256" key="2">
    <source>
        <dbReference type="ARBA" id="ARBA00022823"/>
    </source>
</evidence>
<dbReference type="PANTHER" id="PTHR11715:SF3">
    <property type="entry name" value="GLYCINE CLEAVAGE SYSTEM H PROTEIN-RELATED"/>
    <property type="match status" value="1"/>
</dbReference>
<feature type="domain" description="Lipoyl-binding" evidence="4">
    <location>
        <begin position="22"/>
        <end position="104"/>
    </location>
</feature>
<evidence type="ECO:0000313" key="6">
    <source>
        <dbReference type="Proteomes" id="UP001165069"/>
    </source>
</evidence>
<dbReference type="InterPro" id="IPR003016">
    <property type="entry name" value="2-oxoA_DH_lipoyl-BS"/>
</dbReference>
<evidence type="ECO:0000256" key="3">
    <source>
        <dbReference type="HAMAP-Rule" id="MF_00272"/>
    </source>
</evidence>
<sequence length="127" mass="13430">MFPADLKYTKDHEWLKPAGDGTALVGITHYAQDALGDVVFVDLPEAGATFAEGEEFGTVESVKTVSELNMPAAGEIVEVNAVLADHPEAVNEDPYGKGWMVKVKLAGDLSGLLDAKAYEALVGAESH</sequence>
<comment type="similarity">
    <text evidence="1 3">Belongs to the GcvH family.</text>
</comment>
<comment type="caution">
    <text evidence="5">The sequence shown here is derived from an EMBL/GenBank/DDBJ whole genome shotgun (WGS) entry which is preliminary data.</text>
</comment>
<evidence type="ECO:0000256" key="1">
    <source>
        <dbReference type="ARBA" id="ARBA00009249"/>
    </source>
</evidence>
<comment type="function">
    <text evidence="3">The glycine cleavage system catalyzes the degradation of glycine. The H protein shuttles the methylamine group of glycine from the P protein to the T protein.</text>
</comment>
<reference evidence="5 6" key="1">
    <citation type="journal article" date="2023" name="Antonie Van Leeuwenhoek">
        <title>Mesoterricola silvestris gen. nov., sp. nov., Mesoterricola sediminis sp. nov., Geothrix oryzae sp. nov., Geothrix edaphica sp. nov., Geothrix rubra sp. nov., and Geothrix limicola sp. nov., six novel members of Acidobacteriota isolated from soils.</title>
        <authorList>
            <person name="Itoh H."/>
            <person name="Sugisawa Y."/>
            <person name="Mise K."/>
            <person name="Xu Z."/>
            <person name="Kuniyasu M."/>
            <person name="Ushijima N."/>
            <person name="Kawano K."/>
            <person name="Kobayashi E."/>
            <person name="Shiratori Y."/>
            <person name="Masuda Y."/>
            <person name="Senoo K."/>
        </authorList>
    </citation>
    <scope>NUCLEOTIDE SEQUENCE [LARGE SCALE GENOMIC DNA]</scope>
    <source>
        <strain evidence="5 6">Red804</strain>
    </source>
</reference>
<evidence type="ECO:0000313" key="5">
    <source>
        <dbReference type="EMBL" id="GLH72332.1"/>
    </source>
</evidence>
<accession>A0ABQ5QCF9</accession>
<dbReference type="Proteomes" id="UP001165069">
    <property type="component" value="Unassembled WGS sequence"/>
</dbReference>
<dbReference type="PANTHER" id="PTHR11715">
    <property type="entry name" value="GLYCINE CLEAVAGE SYSTEM H PROTEIN"/>
    <property type="match status" value="1"/>
</dbReference>
<dbReference type="Gene3D" id="2.40.50.100">
    <property type="match status" value="1"/>
</dbReference>
<dbReference type="NCBIfam" id="TIGR00527">
    <property type="entry name" value="gcvH"/>
    <property type="match status" value="1"/>
</dbReference>
<dbReference type="InterPro" id="IPR011053">
    <property type="entry name" value="Single_hybrid_motif"/>
</dbReference>
<dbReference type="InterPro" id="IPR017453">
    <property type="entry name" value="GCV_H_sub"/>
</dbReference>
<name>A0ABQ5QCF9_9BACT</name>
<dbReference type="HAMAP" id="MF_00272">
    <property type="entry name" value="GcvH"/>
    <property type="match status" value="1"/>
</dbReference>
<keyword evidence="6" id="KW-1185">Reference proteome</keyword>
<dbReference type="PROSITE" id="PS50968">
    <property type="entry name" value="BIOTINYL_LIPOYL"/>
    <property type="match status" value="1"/>
</dbReference>
<dbReference type="InterPro" id="IPR033753">
    <property type="entry name" value="GCV_H/Fam206"/>
</dbReference>
<gene>
    <name evidence="3 5" type="primary">gcvH</name>
    <name evidence="5" type="ORF">GETHLI_08340</name>
</gene>
<organism evidence="5 6">
    <name type="scientific">Geothrix limicola</name>
    <dbReference type="NCBI Taxonomy" id="2927978"/>
    <lineage>
        <taxon>Bacteria</taxon>
        <taxon>Pseudomonadati</taxon>
        <taxon>Acidobacteriota</taxon>
        <taxon>Holophagae</taxon>
        <taxon>Holophagales</taxon>
        <taxon>Holophagaceae</taxon>
        <taxon>Geothrix</taxon>
    </lineage>
</organism>
<dbReference type="PROSITE" id="PS00189">
    <property type="entry name" value="LIPOYL"/>
    <property type="match status" value="1"/>
</dbReference>
<feature type="modified residue" description="N6-lipoyllysine" evidence="3">
    <location>
        <position position="63"/>
    </location>
</feature>
<dbReference type="NCBIfam" id="NF002270">
    <property type="entry name" value="PRK01202.1"/>
    <property type="match status" value="1"/>
</dbReference>
<evidence type="ECO:0000259" key="4">
    <source>
        <dbReference type="PROSITE" id="PS50968"/>
    </source>
</evidence>
<dbReference type="EMBL" id="BSDE01000001">
    <property type="protein sequence ID" value="GLH72332.1"/>
    <property type="molecule type" value="Genomic_DNA"/>
</dbReference>
<protein>
    <recommendedName>
        <fullName evidence="3">Glycine cleavage system H protein</fullName>
    </recommendedName>
</protein>
<dbReference type="InterPro" id="IPR000089">
    <property type="entry name" value="Biotin_lipoyl"/>
</dbReference>
<dbReference type="InterPro" id="IPR002930">
    <property type="entry name" value="GCV_H"/>
</dbReference>
<proteinExistence type="inferred from homology"/>
<comment type="subunit">
    <text evidence="3">The glycine cleavage system is composed of four proteins: P, T, L and H.</text>
</comment>
<dbReference type="RefSeq" id="WP_285570739.1">
    <property type="nucleotide sequence ID" value="NZ_BSDE01000001.1"/>
</dbReference>
<dbReference type="Pfam" id="PF01597">
    <property type="entry name" value="GCV_H"/>
    <property type="match status" value="1"/>
</dbReference>
<dbReference type="SUPFAM" id="SSF51230">
    <property type="entry name" value="Single hybrid motif"/>
    <property type="match status" value="1"/>
</dbReference>